<evidence type="ECO:0000259" key="5">
    <source>
        <dbReference type="Pfam" id="PF03015"/>
    </source>
</evidence>
<evidence type="ECO:0000313" key="8">
    <source>
        <dbReference type="Proteomes" id="UP001152798"/>
    </source>
</evidence>
<evidence type="ECO:0000256" key="4">
    <source>
        <dbReference type="RuleBase" id="RU363097"/>
    </source>
</evidence>
<dbReference type="EC" id="1.2.1.84" evidence="4"/>
<comment type="similarity">
    <text evidence="1 4">Belongs to the fatty acyl-CoA reductase family.</text>
</comment>
<dbReference type="Pfam" id="PF07993">
    <property type="entry name" value="NAD_binding_4"/>
    <property type="match status" value="1"/>
</dbReference>
<organism evidence="7 8">
    <name type="scientific">Nezara viridula</name>
    <name type="common">Southern green stink bug</name>
    <name type="synonym">Cimex viridulus</name>
    <dbReference type="NCBI Taxonomy" id="85310"/>
    <lineage>
        <taxon>Eukaryota</taxon>
        <taxon>Metazoa</taxon>
        <taxon>Ecdysozoa</taxon>
        <taxon>Arthropoda</taxon>
        <taxon>Hexapoda</taxon>
        <taxon>Insecta</taxon>
        <taxon>Pterygota</taxon>
        <taxon>Neoptera</taxon>
        <taxon>Paraneoptera</taxon>
        <taxon>Hemiptera</taxon>
        <taxon>Heteroptera</taxon>
        <taxon>Panheteroptera</taxon>
        <taxon>Pentatomomorpha</taxon>
        <taxon>Pentatomoidea</taxon>
        <taxon>Pentatomidae</taxon>
        <taxon>Pentatominae</taxon>
        <taxon>Nezara</taxon>
    </lineage>
</organism>
<dbReference type="PANTHER" id="PTHR11011:SF60">
    <property type="entry name" value="FATTY ACYL-COA REDUCTASE-RELATED"/>
    <property type="match status" value="1"/>
</dbReference>
<keyword evidence="2 4" id="KW-0444">Lipid biosynthesis</keyword>
<feature type="transmembrane region" description="Helical" evidence="4">
    <location>
        <begin position="506"/>
        <end position="528"/>
    </location>
</feature>
<dbReference type="Gene3D" id="3.40.50.720">
    <property type="entry name" value="NAD(P)-binding Rossmann-like Domain"/>
    <property type="match status" value="1"/>
</dbReference>
<evidence type="ECO:0000256" key="1">
    <source>
        <dbReference type="ARBA" id="ARBA00005928"/>
    </source>
</evidence>
<evidence type="ECO:0000259" key="6">
    <source>
        <dbReference type="Pfam" id="PF07993"/>
    </source>
</evidence>
<evidence type="ECO:0000313" key="7">
    <source>
        <dbReference type="EMBL" id="CAH1407705.1"/>
    </source>
</evidence>
<dbReference type="InterPro" id="IPR033640">
    <property type="entry name" value="FAR_C"/>
</dbReference>
<comment type="catalytic activity">
    <reaction evidence="4">
        <text>a long-chain fatty acyl-CoA + 2 NADPH + 2 H(+) = a long-chain primary fatty alcohol + 2 NADP(+) + CoA</text>
        <dbReference type="Rhea" id="RHEA:52716"/>
        <dbReference type="ChEBI" id="CHEBI:15378"/>
        <dbReference type="ChEBI" id="CHEBI:57287"/>
        <dbReference type="ChEBI" id="CHEBI:57783"/>
        <dbReference type="ChEBI" id="CHEBI:58349"/>
        <dbReference type="ChEBI" id="CHEBI:77396"/>
        <dbReference type="ChEBI" id="CHEBI:83139"/>
        <dbReference type="EC" id="1.2.1.84"/>
    </reaction>
</comment>
<reference evidence="7" key="1">
    <citation type="submission" date="2022-01" db="EMBL/GenBank/DDBJ databases">
        <authorList>
            <person name="King R."/>
        </authorList>
    </citation>
    <scope>NUCLEOTIDE SEQUENCE</scope>
</reference>
<sequence length="533" mass="61941">MIGGRGMFSGSSTMDYFDKRDNVSLCEDGMDISNHFVNAGSEIQKFYENKNVFVTDANGIGGILVERLLRSCPKIGTIYLLMKIEKNKLIEESHDEFLFSEVIDKTNQTSQYLKNKIKIIPGDYTQPCCGISEINQKILFDENQIVFHCAGATNKYENINSLYCNNIQSTKSLLELASKMKNLKAFIYVSTINAKKFQPEVKEKFHEKIFSYNKLNSWEEQLQVVASKVVRWRGDMNDFTKAVAEEVLREYNEKIPIAIARSSYEGQKYNPLNRKKLFNLSTETHSVLISVLKYYIHGTKKISMTADNFINTVMAISWQVGTNKSNRNDFTTPIYDVIPSWNSRIPTNCGEHLTENTNLIYQAISKKCLENNKPHENNHNWINDQSKYIYPVLVLLMLNLYLKIYSNTHKILNTFVKTDDFSLSSEYYHPQSWSNKLSNVDKLWSSMSNVDKKLFNFDIINNDWKQCNARNIRNMIAYLFKEDLNDSEMTNPIYTRYQQVKMYLKILLCGVTFYFIVTRCLLILLQSLNELFL</sequence>
<feature type="domain" description="Fatty acyl-CoA reductase C-terminal" evidence="5">
    <location>
        <begin position="392"/>
        <end position="482"/>
    </location>
</feature>
<dbReference type="PANTHER" id="PTHR11011">
    <property type="entry name" value="MALE STERILITY PROTEIN 2-RELATED"/>
    <property type="match status" value="1"/>
</dbReference>
<keyword evidence="3 4" id="KW-0443">Lipid metabolism</keyword>
<dbReference type="Pfam" id="PF03015">
    <property type="entry name" value="Sterile"/>
    <property type="match status" value="1"/>
</dbReference>
<dbReference type="SUPFAM" id="SSF51735">
    <property type="entry name" value="NAD(P)-binding Rossmann-fold domains"/>
    <property type="match status" value="1"/>
</dbReference>
<dbReference type="InterPro" id="IPR036291">
    <property type="entry name" value="NAD(P)-bd_dom_sf"/>
</dbReference>
<keyword evidence="4" id="KW-0472">Membrane</keyword>
<feature type="transmembrane region" description="Helical" evidence="4">
    <location>
        <begin position="388"/>
        <end position="405"/>
    </location>
</feature>
<dbReference type="GO" id="GO:0035336">
    <property type="term" value="P:long-chain fatty-acyl-CoA metabolic process"/>
    <property type="evidence" value="ECO:0007669"/>
    <property type="project" value="TreeGrafter"/>
</dbReference>
<keyword evidence="4" id="KW-1133">Transmembrane helix</keyword>
<keyword evidence="4" id="KW-0560">Oxidoreductase</keyword>
<dbReference type="EMBL" id="OV725083">
    <property type="protein sequence ID" value="CAH1407705.1"/>
    <property type="molecule type" value="Genomic_DNA"/>
</dbReference>
<gene>
    <name evidence="7" type="ORF">NEZAVI_LOCUS15366</name>
</gene>
<dbReference type="GO" id="GO:0005777">
    <property type="term" value="C:peroxisome"/>
    <property type="evidence" value="ECO:0007669"/>
    <property type="project" value="TreeGrafter"/>
</dbReference>
<keyword evidence="4" id="KW-0812">Transmembrane</keyword>
<protein>
    <recommendedName>
        <fullName evidence="4">Fatty acyl-CoA reductase</fullName>
        <ecNumber evidence="4">1.2.1.84</ecNumber>
    </recommendedName>
</protein>
<keyword evidence="8" id="KW-1185">Reference proteome</keyword>
<accession>A0A9P0HTV7</accession>
<dbReference type="Proteomes" id="UP001152798">
    <property type="component" value="Chromosome 7"/>
</dbReference>
<proteinExistence type="inferred from homology"/>
<dbReference type="AlphaFoldDB" id="A0A9P0HTV7"/>
<comment type="function">
    <text evidence="4">Catalyzes the reduction of fatty acyl-CoA to fatty alcohols.</text>
</comment>
<dbReference type="InterPro" id="IPR013120">
    <property type="entry name" value="FAR_NAD-bd"/>
</dbReference>
<dbReference type="InterPro" id="IPR026055">
    <property type="entry name" value="FAR"/>
</dbReference>
<dbReference type="OrthoDB" id="6618428at2759"/>
<name>A0A9P0HTV7_NEZVI</name>
<evidence type="ECO:0000256" key="2">
    <source>
        <dbReference type="ARBA" id="ARBA00022516"/>
    </source>
</evidence>
<dbReference type="GO" id="GO:0102965">
    <property type="term" value="F:alcohol-forming long-chain fatty acyl-CoA reductase activity"/>
    <property type="evidence" value="ECO:0007669"/>
    <property type="project" value="UniProtKB-EC"/>
</dbReference>
<dbReference type="GO" id="GO:0080019">
    <property type="term" value="F:alcohol-forming very long-chain fatty acyl-CoA reductase activity"/>
    <property type="evidence" value="ECO:0007669"/>
    <property type="project" value="InterPro"/>
</dbReference>
<evidence type="ECO:0000256" key="3">
    <source>
        <dbReference type="ARBA" id="ARBA00023098"/>
    </source>
</evidence>
<feature type="domain" description="Thioester reductase (TE)" evidence="6">
    <location>
        <begin position="60"/>
        <end position="264"/>
    </location>
</feature>
<keyword evidence="4" id="KW-0521">NADP</keyword>